<dbReference type="STRING" id="1335309.GA0116948_1282"/>
<gene>
    <name evidence="2" type="ORF">GA0116948_1282</name>
</gene>
<dbReference type="EMBL" id="FMAR01000028">
    <property type="protein sequence ID" value="SCC64217.1"/>
    <property type="molecule type" value="Genomic_DNA"/>
</dbReference>
<dbReference type="OrthoDB" id="680656at2"/>
<dbReference type="Proteomes" id="UP000242818">
    <property type="component" value="Unassembled WGS sequence"/>
</dbReference>
<organism evidence="2 3">
    <name type="scientific">Chitinophaga costaii</name>
    <dbReference type="NCBI Taxonomy" id="1335309"/>
    <lineage>
        <taxon>Bacteria</taxon>
        <taxon>Pseudomonadati</taxon>
        <taxon>Bacteroidota</taxon>
        <taxon>Chitinophagia</taxon>
        <taxon>Chitinophagales</taxon>
        <taxon>Chitinophagaceae</taxon>
        <taxon>Chitinophaga</taxon>
    </lineage>
</organism>
<evidence type="ECO:0000256" key="1">
    <source>
        <dbReference type="SAM" id="SignalP"/>
    </source>
</evidence>
<name>A0A1C4G7N9_9BACT</name>
<sequence length="1339" mass="148517">MNRRLPWLLVFCLLSGFFSHIHAQSVVGGDQFDYSPKTPAVAAMQKMVDVPISYYSGSANISIPLHVVNSKSIKIPLSANYETSGIKADQEPSLLGLGWTLKAGGMISRSVVGNPDEGLVIAKWKDSSYTPSSGSTPGYWHTWWESPVDSVASGFRYYGGYFIDNGHSINISQVSSDITTHNQLVKTGQTIPSSLSDWMFYGLNDDGPDWFYFNFGDYSGKFFFGSGRVPIIVPYNKDLKIVPVLHTAPASSKFTDNYFDSWAITTPEGITYYFGETTASKGFVYFGTAGVRPNSWQLTKVVNHNTKDSVMLTYLPDVVYHDTKSPRQDFIDQTTYDTCKDCGYGIRGWGSGSGADPAISAITTRTEQVNFYYSTLKLNGDTIETYNKLDSIVVGNIANGTKYKKIQFDFGRFQSGRLKLKEALVMNYQHTQVLPYTFNYYDTSFQKIYRRREHDSVPFFNGLAQDFWGYYNDAVSNAYAGSLYLAKAIPKDDYLLPKDTSSYTINRSPAWPQMQRDILNEIIYPTGGKTKLTYEPHTASVGRLMNGSIGDFETYIIDPHHHFNITDTIGGLRVKQIAQIDPVRNDTLIKTFSYTLPGSSTSSGFLHISPSIIIDVTASFPDCGNSYNHPKYLLSTDNIQTGTGSNYHVTYKYVTEAQVHNNIKNGYTRYEFYDDTNTDSTFYFNVCDNVNNNCAIGALDVMAPWQEKKPLENLLSGTPKSTSIYNSNDQLISQERESYLAIRYPGINRVVELSTILSTKICDYAGPPRLPIPGQPSNRMLYPPDQSYMYMHTSVLGKMAVLQQQKISDFYDLTGLKKSDTTQYFYQSPNHISQTASKTRDSNADTIVSQVIYSLDLKDINGTDSLGLQMRNASMNVPVAQFISRNGQVVAGGYSLYRRTSAVDSNSILQREQYKLTTTVPLAPATLNLTSTYPKLLNFPASYFQRINTLSYDNDNNVIQIIQKDQNVNGFIWGYNNTALTAKVANAGSSEIAFTSFETNDNGNWTVPAGVRSNTGFTGQQSYTLSNGSVSLIIPAPGKKVVVSYWSNGGAATVNGVAATAGPARNGWTYYEHLLPETTTTITVSGSVTIDELRLYPAISQMTSYTYDPLVGVTSVTGPDNRTAYYEYDTLEELTAIRDIDRNIVKAADYRQAGFGTTSAVWRPAGQTRCKPCAANAAYVTNVVQSLNVDLNKNSSTWNTYQWVDTQDTSICRDVSAWSNTATATRCLLDGNGQSTGYQQQEQIDLNPCSPTYNTTRWVNISFNTVCVACTGTDRRLVLGNCETGHKVYTLSQAILGSGGTVTYNCTYHLEWSDCYKGPDVVETGFSSPCTIGLSCSDW</sequence>
<evidence type="ECO:0000313" key="2">
    <source>
        <dbReference type="EMBL" id="SCC64217.1"/>
    </source>
</evidence>
<proteinExistence type="predicted"/>
<feature type="signal peptide" evidence="1">
    <location>
        <begin position="1"/>
        <end position="23"/>
    </location>
</feature>
<dbReference type="RefSeq" id="WP_089715687.1">
    <property type="nucleotide sequence ID" value="NZ_FMAR01000028.1"/>
</dbReference>
<accession>A0A1C4G7N9</accession>
<feature type="chain" id="PRO_5008692438" evidence="1">
    <location>
        <begin position="24"/>
        <end position="1339"/>
    </location>
</feature>
<protein>
    <submittedName>
        <fullName evidence="2">YD repeat-containing protein</fullName>
    </submittedName>
</protein>
<keyword evidence="1" id="KW-0732">Signal</keyword>
<evidence type="ECO:0000313" key="3">
    <source>
        <dbReference type="Proteomes" id="UP000242818"/>
    </source>
</evidence>
<reference evidence="2 3" key="1">
    <citation type="submission" date="2016-08" db="EMBL/GenBank/DDBJ databases">
        <authorList>
            <person name="Seilhamer J.J."/>
        </authorList>
    </citation>
    <scope>NUCLEOTIDE SEQUENCE [LARGE SCALE GENOMIC DNA]</scope>
    <source>
        <strain evidence="2 3">A37T2</strain>
    </source>
</reference>
<keyword evidence="3" id="KW-1185">Reference proteome</keyword>